<proteinExistence type="predicted"/>
<dbReference type="Proteomes" id="UP001596160">
    <property type="component" value="Unassembled WGS sequence"/>
</dbReference>
<dbReference type="Gene3D" id="3.40.50.300">
    <property type="entry name" value="P-loop containing nucleotide triphosphate hydrolases"/>
    <property type="match status" value="1"/>
</dbReference>
<keyword evidence="2" id="KW-1185">Reference proteome</keyword>
<protein>
    <submittedName>
        <fullName evidence="1">ParA family protein</fullName>
    </submittedName>
</protein>
<dbReference type="RefSeq" id="WP_344485476.1">
    <property type="nucleotide sequence ID" value="NZ_BAAASB010000029.1"/>
</dbReference>
<reference evidence="2" key="1">
    <citation type="journal article" date="2019" name="Int. J. Syst. Evol. Microbiol.">
        <title>The Global Catalogue of Microorganisms (GCM) 10K type strain sequencing project: providing services to taxonomists for standard genome sequencing and annotation.</title>
        <authorList>
            <consortium name="The Broad Institute Genomics Platform"/>
            <consortium name="The Broad Institute Genome Sequencing Center for Infectious Disease"/>
            <person name="Wu L."/>
            <person name="Ma J."/>
        </authorList>
    </citation>
    <scope>NUCLEOTIDE SEQUENCE [LARGE SCALE GENOMIC DNA]</scope>
    <source>
        <strain evidence="2">PCU 266</strain>
    </source>
</reference>
<dbReference type="PANTHER" id="PTHR13696:SF96">
    <property type="entry name" value="COBQ_COBB_MIND_PARA NUCLEOTIDE BINDING DOMAIN-CONTAINING PROTEIN"/>
    <property type="match status" value="1"/>
</dbReference>
<comment type="caution">
    <text evidence="1">The sequence shown here is derived from an EMBL/GenBank/DDBJ whole genome shotgun (WGS) entry which is preliminary data.</text>
</comment>
<gene>
    <name evidence="1" type="ORF">ACFPRH_32170</name>
</gene>
<evidence type="ECO:0000313" key="2">
    <source>
        <dbReference type="Proteomes" id="UP001596160"/>
    </source>
</evidence>
<dbReference type="CDD" id="cd02042">
    <property type="entry name" value="ParAB_family"/>
    <property type="match status" value="1"/>
</dbReference>
<accession>A0ABW0ARI3</accession>
<dbReference type="InterPro" id="IPR050678">
    <property type="entry name" value="DNA_Partitioning_ATPase"/>
</dbReference>
<sequence>MPHITVVLNQKGGIGKSMIAMQLAAVYAETLSAEGDPEVAVVSIDPQSTSVDWAERIEKAGRVVPFRVIEASGNIGNLRKLRRAKASIIVIDTPGFLPLGEDGESIDPLGDGPVGDALRAVLDIADDVIVPLEPDPAGFKPTRTTIERVIKPRGLPYGVVVSNWEPRDGRLDLERTQSMVRKQGWELYRSDIRHFRMHARALEEGRVCTQYMSNHTATKAKQDFLGLALEHQLRRQKQAAL</sequence>
<dbReference type="InterPro" id="IPR027417">
    <property type="entry name" value="P-loop_NTPase"/>
</dbReference>
<dbReference type="EMBL" id="JBHSKP010000033">
    <property type="protein sequence ID" value="MFC5156378.1"/>
    <property type="molecule type" value="Genomic_DNA"/>
</dbReference>
<evidence type="ECO:0000313" key="1">
    <source>
        <dbReference type="EMBL" id="MFC5156378.1"/>
    </source>
</evidence>
<dbReference type="SUPFAM" id="SSF52540">
    <property type="entry name" value="P-loop containing nucleoside triphosphate hydrolases"/>
    <property type="match status" value="1"/>
</dbReference>
<name>A0ABW0ARI3_9ACTN</name>
<dbReference type="PANTHER" id="PTHR13696">
    <property type="entry name" value="P-LOOP CONTAINING NUCLEOSIDE TRIPHOSPHATE HYDROLASE"/>
    <property type="match status" value="1"/>
</dbReference>
<organism evidence="1 2">
    <name type="scientific">Streptomyces amakusaensis</name>
    <dbReference type="NCBI Taxonomy" id="67271"/>
    <lineage>
        <taxon>Bacteria</taxon>
        <taxon>Bacillati</taxon>
        <taxon>Actinomycetota</taxon>
        <taxon>Actinomycetes</taxon>
        <taxon>Kitasatosporales</taxon>
        <taxon>Streptomycetaceae</taxon>
        <taxon>Streptomyces</taxon>
    </lineage>
</organism>